<feature type="compositionally biased region" description="Polar residues" evidence="6">
    <location>
        <begin position="837"/>
        <end position="846"/>
    </location>
</feature>
<dbReference type="InterPro" id="IPR038499">
    <property type="entry name" value="BRO1_sf"/>
</dbReference>
<dbReference type="InterPro" id="IPR025304">
    <property type="entry name" value="ALIX_V_dom"/>
</dbReference>
<dbReference type="Pfam" id="PF13949">
    <property type="entry name" value="ALIX_LYPXL_bnd"/>
    <property type="match status" value="1"/>
</dbReference>
<dbReference type="EMBL" id="CAIX01000100">
    <property type="protein sequence ID" value="CCI45522.1"/>
    <property type="molecule type" value="Genomic_DNA"/>
</dbReference>
<dbReference type="Gene3D" id="1.20.120.560">
    <property type="entry name" value="alix/aip1 in complex with the ypdl late domain"/>
    <property type="match status" value="1"/>
</dbReference>
<keyword evidence="5" id="KW-0175">Coiled coil</keyword>
<sequence length="869" mass="98764">MLAVNYKRSGCSIDTQLKQPLINFLAPQYGARPPPSQKSNDVNLLSRSLSPAQSSAIERFISLKHKVDTTEIATISMKRHLIDYYLQLSSFSRRFLSFTDPPVSLHAFIFTWFDSFMPRVKASERDTNGFIYERIAVLFNIGALDSQLGVKADRSTSIGLKQACYHFTAAAGCFSHIKEQFLPKVSFTLTTDCTFESLGLLHQLMLAQAQTCYYEKAIKDALSDSIKAKLAHQSAEFHEKALGFSQSSHLTGKLDRIWMSYLQYQVLTMKSATQYWHSRAIKQSALKMGVGYGEEITRLKLASQFGKEAVAHAEQTRLPSGIYQPLKSLVSAIHDAIHSAEKDNANVYLERIPSASELGPVGKVSMVKSISVDEEHMKDTRYVNENGDLVELQKGWNDLFSVFVSKELLDGELEIRNELQHLMKTTFEAVNNWTATTRQELSVMGLPASIEAFQSRQTCGLPNGLWRKISQIQHTIQSFHSPCEFFKDRLQRNTKMLQEAQNKLKQAEMRLCQEDSDDNTCRLNYGAIIWTRPTSRELNKPLQDEITRFSRLVDEGGNSDHLVKNKLDASLKCLERLKLPKAALDAELEVIQREVSDDSDCESVVNQLSTLLIDLNRLMDEKDSLKDQFGKALENVDIFAKLTVETIATVKESELMHFHQFFVTPIQSCKQREKELIEKIKCLNEEFQQKKSKNVAVEETQAFMQILNDGIELFDQLASHIREGETFYQKLLSRINELIQMIQDHCEARDLERKDLQVHIRHNQMLQKDAEFADQLNRMSVQRDEQDQIARDEAMALELAASTASQQHSSSVAQSPPQWNSQASSAYNLFSDPNDPFRQQQRNQFPGYSAYPPSYSTSYDASSSSHSSV</sequence>
<evidence type="ECO:0000259" key="7">
    <source>
        <dbReference type="PROSITE" id="PS51180"/>
    </source>
</evidence>
<feature type="compositionally biased region" description="Low complexity" evidence="6">
    <location>
        <begin position="848"/>
        <end position="869"/>
    </location>
</feature>
<dbReference type="GO" id="GO:0043328">
    <property type="term" value="P:protein transport to vacuole involved in ubiquitin-dependent protein catabolic process via the multivesicular body sorting pathway"/>
    <property type="evidence" value="ECO:0007669"/>
    <property type="project" value="TreeGrafter"/>
</dbReference>
<feature type="region of interest" description="Disordered" evidence="6">
    <location>
        <begin position="800"/>
        <end position="869"/>
    </location>
</feature>
<evidence type="ECO:0000313" key="8">
    <source>
        <dbReference type="EMBL" id="CCI45522.1"/>
    </source>
</evidence>
<evidence type="ECO:0000256" key="3">
    <source>
        <dbReference type="ARBA" id="ARBA00022490"/>
    </source>
</evidence>
<evidence type="ECO:0000256" key="1">
    <source>
        <dbReference type="ARBA" id="ARBA00004177"/>
    </source>
</evidence>
<keyword evidence="9" id="KW-1185">Reference proteome</keyword>
<reference evidence="8 9" key="1">
    <citation type="submission" date="2012-05" db="EMBL/GenBank/DDBJ databases">
        <title>Recombination and specialization in a pathogen metapopulation.</title>
        <authorList>
            <person name="Gardiner A."/>
            <person name="Kemen E."/>
            <person name="Schultz-Larsen T."/>
            <person name="MacLean D."/>
            <person name="Van Oosterhout C."/>
            <person name="Jones J.D.G."/>
        </authorList>
    </citation>
    <scope>NUCLEOTIDE SEQUENCE [LARGE SCALE GENOMIC DNA]</scope>
    <source>
        <strain evidence="8 9">Ac Nc2</strain>
    </source>
</reference>
<dbReference type="PROSITE" id="PS51180">
    <property type="entry name" value="BRO1"/>
    <property type="match status" value="1"/>
</dbReference>
<dbReference type="GO" id="GO:0005768">
    <property type="term" value="C:endosome"/>
    <property type="evidence" value="ECO:0007669"/>
    <property type="project" value="UniProtKB-SubCell"/>
</dbReference>
<keyword evidence="3" id="KW-0963">Cytoplasm</keyword>
<proteinExistence type="predicted"/>
<dbReference type="Gene3D" id="1.25.40.280">
    <property type="entry name" value="alix/aip1 like domains"/>
    <property type="match status" value="1"/>
</dbReference>
<accession>A0A024GFQ7</accession>
<gene>
    <name evidence="8" type="ORF">BN9_064190</name>
</gene>
<feature type="domain" description="BRO1" evidence="7">
    <location>
        <begin position="1"/>
        <end position="406"/>
    </location>
</feature>
<dbReference type="Gene3D" id="1.20.140.50">
    <property type="entry name" value="alix/aip1 like domains"/>
    <property type="match status" value="1"/>
</dbReference>
<feature type="coiled-coil region" evidence="5">
    <location>
        <begin position="608"/>
        <end position="635"/>
    </location>
</feature>
<dbReference type="PANTHER" id="PTHR23030:SF30">
    <property type="entry name" value="TYROSINE-PROTEIN PHOSPHATASE NON-RECEPTOR TYPE 23"/>
    <property type="match status" value="1"/>
</dbReference>
<comment type="subcellular location">
    <subcellularLocation>
        <location evidence="2">Cytoplasm</location>
    </subcellularLocation>
    <subcellularLocation>
        <location evidence="1">Endosome</location>
    </subcellularLocation>
</comment>
<dbReference type="OrthoDB" id="2141925at2759"/>
<dbReference type="AlphaFoldDB" id="A0A024GFQ7"/>
<feature type="compositionally biased region" description="Low complexity" evidence="6">
    <location>
        <begin position="800"/>
        <end position="818"/>
    </location>
</feature>
<name>A0A024GFQ7_9STRA</name>
<dbReference type="InterPro" id="IPR004328">
    <property type="entry name" value="BRO1_dom"/>
</dbReference>
<feature type="compositionally biased region" description="Polar residues" evidence="6">
    <location>
        <begin position="819"/>
        <end position="828"/>
    </location>
</feature>
<keyword evidence="4" id="KW-0967">Endosome</keyword>
<feature type="coiled-coil region" evidence="5">
    <location>
        <begin position="483"/>
        <end position="510"/>
    </location>
</feature>
<dbReference type="SMART" id="SM01041">
    <property type="entry name" value="BRO1"/>
    <property type="match status" value="1"/>
</dbReference>
<evidence type="ECO:0000256" key="4">
    <source>
        <dbReference type="ARBA" id="ARBA00022753"/>
    </source>
</evidence>
<evidence type="ECO:0000256" key="6">
    <source>
        <dbReference type="SAM" id="MobiDB-lite"/>
    </source>
</evidence>
<dbReference type="Proteomes" id="UP000053237">
    <property type="component" value="Unassembled WGS sequence"/>
</dbReference>
<evidence type="ECO:0000256" key="5">
    <source>
        <dbReference type="SAM" id="Coils"/>
    </source>
</evidence>
<comment type="caution">
    <text evidence="8">The sequence shown here is derived from an EMBL/GenBank/DDBJ whole genome shotgun (WGS) entry which is preliminary data.</text>
</comment>
<evidence type="ECO:0000313" key="9">
    <source>
        <dbReference type="Proteomes" id="UP000053237"/>
    </source>
</evidence>
<dbReference type="Pfam" id="PF03097">
    <property type="entry name" value="BRO1"/>
    <property type="match status" value="1"/>
</dbReference>
<dbReference type="PANTHER" id="PTHR23030">
    <property type="entry name" value="PCD6 INTERACTING PROTEIN-RELATED"/>
    <property type="match status" value="1"/>
</dbReference>
<organism evidence="8 9">
    <name type="scientific">Albugo candida</name>
    <dbReference type="NCBI Taxonomy" id="65357"/>
    <lineage>
        <taxon>Eukaryota</taxon>
        <taxon>Sar</taxon>
        <taxon>Stramenopiles</taxon>
        <taxon>Oomycota</taxon>
        <taxon>Peronosporomycetes</taxon>
        <taxon>Albuginales</taxon>
        <taxon>Albuginaceae</taxon>
        <taxon>Albugo</taxon>
    </lineage>
</organism>
<dbReference type="InParanoid" id="A0A024GFQ7"/>
<evidence type="ECO:0000256" key="2">
    <source>
        <dbReference type="ARBA" id="ARBA00004496"/>
    </source>
</evidence>
<dbReference type="STRING" id="65357.A0A024GFQ7"/>
<protein>
    <recommendedName>
        <fullName evidence="7">BRO1 domain-containing protein</fullName>
    </recommendedName>
</protein>
<feature type="coiled-coil region" evidence="5">
    <location>
        <begin position="666"/>
        <end position="700"/>
    </location>
</feature>